<protein>
    <submittedName>
        <fullName evidence="3">Antitoxin VbhA family protein</fullName>
    </submittedName>
</protein>
<name>A0A7U5MRS8_MYCIT</name>
<dbReference type="InterPro" id="IPR043038">
    <property type="entry name" value="VbhA_sf"/>
</dbReference>
<gene>
    <name evidence="2" type="ORF">MYCOZU2_06113</name>
    <name evidence="3" type="ORF">QRB35_31605</name>
</gene>
<reference evidence="3" key="4">
    <citation type="submission" date="2023-06" db="EMBL/GenBank/DDBJ databases">
        <authorList>
            <person name="Spilker T."/>
        </authorList>
    </citation>
    <scope>NUCLEOTIDE SEQUENCE</scope>
    <source>
        <strain evidence="3">FLAC1071</strain>
    </source>
</reference>
<evidence type="ECO:0000313" key="5">
    <source>
        <dbReference type="Proteomes" id="UP001529272"/>
    </source>
</evidence>
<dbReference type="AlphaFoldDB" id="A0A7U5MRS8"/>
<proteinExistence type="predicted"/>
<keyword evidence="2" id="KW-0614">Plasmid</keyword>
<organism evidence="2 4">
    <name type="scientific">Mycobacterium intracellulare subsp. chimaera</name>
    <dbReference type="NCBI Taxonomy" id="222805"/>
    <lineage>
        <taxon>Bacteria</taxon>
        <taxon>Bacillati</taxon>
        <taxon>Actinomycetota</taxon>
        <taxon>Actinomycetes</taxon>
        <taxon>Mycobacteriales</taxon>
        <taxon>Mycobacteriaceae</taxon>
        <taxon>Mycobacterium</taxon>
        <taxon>Mycobacterium avium complex (MAC)</taxon>
    </lineage>
</organism>
<accession>A0A7U5MRS8</accession>
<evidence type="ECO:0000313" key="2">
    <source>
        <dbReference type="EMBL" id="ASL18458.1"/>
    </source>
</evidence>
<evidence type="ECO:0000313" key="3">
    <source>
        <dbReference type="EMBL" id="MDM3930462.1"/>
    </source>
</evidence>
<dbReference type="Gene3D" id="1.10.8.1050">
    <property type="entry name" value="Antitoxin VbhA-like"/>
    <property type="match status" value="1"/>
</dbReference>
<sequence length="74" mass="7966">MVWMTVAGGDGDELSADLSPADQRAVRNAIAEGVLSGWQPTTDDITRLVAYAAGDISMADYLTHLTQTARRQRS</sequence>
<evidence type="ECO:0000313" key="4">
    <source>
        <dbReference type="Proteomes" id="UP000198286"/>
    </source>
</evidence>
<dbReference type="Pfam" id="PF18495">
    <property type="entry name" value="VbhA"/>
    <property type="match status" value="1"/>
</dbReference>
<keyword evidence="5" id="KW-1185">Reference proteome</keyword>
<reference evidence="5" key="3">
    <citation type="submission" date="2023-06" db="EMBL/GenBank/DDBJ databases">
        <title>Itaconate inhibition of nontuberculous mycobacteria.</title>
        <authorList>
            <person name="Spilker T."/>
        </authorList>
    </citation>
    <scope>NUCLEOTIDE SEQUENCE [LARGE SCALE GENOMIC DNA]</scope>
    <source>
        <strain evidence="5">FLAC1071</strain>
    </source>
</reference>
<dbReference type="EMBL" id="JASZZX010000087">
    <property type="protein sequence ID" value="MDM3930462.1"/>
    <property type="molecule type" value="Genomic_DNA"/>
</dbReference>
<reference evidence="2 4" key="1">
    <citation type="journal article" date="2017" name="Lancet Infect. Dis.">
        <title>Global outbreak of severe Mycobacterium chimaera disease after cardiac surgery: a molecular epidemiological study.</title>
        <authorList>
            <person name="van Ingen J."/>
            <person name="Kohl T."/>
            <person name="Kranzer K."/>
            <person name="Hasse B."/>
            <person name="Keller P."/>
            <person name="Szafranska A."/>
            <person name="Hillemann D."/>
            <person name="Chand M."/>
            <person name="Schreiber P."/>
            <person name="Sommerstein R."/>
            <person name="Berger C."/>
            <person name="Genoni M."/>
            <person name="Ruegg C."/>
            <person name="Troillet N."/>
            <person name="Widmer A.F."/>
            <person name="Becker S.L."/>
            <person name="Herrmann M."/>
            <person name="Eckmanns T."/>
            <person name="Haller S."/>
            <person name="Hoeller C."/>
            <person name="Debast S.B."/>
            <person name="Wolfhagen M.J."/>
            <person name="Hopman J."/>
            <person name="Kluytmans J."/>
            <person name="Langelaar M."/>
            <person name="Notermans D.W."/>
            <person name="ten Oever J."/>
            <person name="van den Barselaar P."/>
            <person name="Vonk A.B.A."/>
            <person name="Vos M.C."/>
            <person name="Ahmed N."/>
            <person name="Brown T."/>
            <person name="Crook D."/>
            <person name="Lamagni T."/>
            <person name="Phin N."/>
            <person name="Smith E.G."/>
            <person name="Zambon M."/>
            <person name="Serr A."/>
            <person name="Goetting T."/>
            <person name="Ebner W."/>
            <person name="Thuermer A."/>
            <person name="Utpatel C."/>
            <person name="Sproer C."/>
            <person name="Bunk B."/>
            <person name="Nubel U."/>
            <person name="Bloemberg G."/>
            <person name="Bottger E."/>
            <person name="Niemann S."/>
            <person name="Wagner D."/>
            <person name="Sax H."/>
        </authorList>
    </citation>
    <scope>NUCLEOTIDE SEQUENCE [LARGE SCALE GENOMIC DNA]</scope>
    <source>
        <strain evidence="2 4">ZUERICH-2</strain>
        <plasmid evidence="2 4">unnamed 3</plasmid>
    </source>
</reference>
<dbReference type="InterPro" id="IPR041535">
    <property type="entry name" value="VbhA"/>
</dbReference>
<feature type="domain" description="Antitoxin VbhA" evidence="1">
    <location>
        <begin position="24"/>
        <end position="61"/>
    </location>
</feature>
<dbReference type="RefSeq" id="WP_139315509.1">
    <property type="nucleotide sequence ID" value="NZ_CP015270.1"/>
</dbReference>
<dbReference type="EMBL" id="CP015270">
    <property type="protein sequence ID" value="ASL18458.1"/>
    <property type="molecule type" value="Genomic_DNA"/>
</dbReference>
<reference evidence="3 5" key="2">
    <citation type="submission" date="2023-06" db="EMBL/GenBank/DDBJ databases">
        <title>Itaconate inhibition of nontuberculous mycobacteria.</title>
        <authorList>
            <person name="Breen P."/>
            <person name="Zimbric M."/>
            <person name="Caverly L."/>
        </authorList>
    </citation>
    <scope>NUCLEOTIDE SEQUENCE [LARGE SCALE GENOMIC DNA]</scope>
    <source>
        <strain evidence="3 5">FLAC1071</strain>
    </source>
</reference>
<dbReference type="Proteomes" id="UP001529272">
    <property type="component" value="Unassembled WGS sequence"/>
</dbReference>
<dbReference type="Proteomes" id="UP000198286">
    <property type="component" value="Plasmid unnamed 3"/>
</dbReference>
<evidence type="ECO:0000259" key="1">
    <source>
        <dbReference type="Pfam" id="PF18495"/>
    </source>
</evidence>
<geneLocation type="plasmid" evidence="2 4">
    <name>unnamed 3</name>
</geneLocation>